<dbReference type="RefSeq" id="XP_018997126.1">
    <property type="nucleotide sequence ID" value="XM_019134699.1"/>
</dbReference>
<evidence type="ECO:0000256" key="1">
    <source>
        <dbReference type="SAM" id="MobiDB-lite"/>
    </source>
</evidence>
<gene>
    <name evidence="2" type="ORF">L202_01331</name>
</gene>
<dbReference type="EMBL" id="AWGJ01000002">
    <property type="protein sequence ID" value="ODN83126.1"/>
    <property type="molecule type" value="Genomic_DNA"/>
</dbReference>
<accession>A0A1E3I5M3</accession>
<comment type="caution">
    <text evidence="2">The sequence shown here is derived from an EMBL/GenBank/DDBJ whole genome shotgun (WGS) entry which is preliminary data.</text>
</comment>
<dbReference type="AlphaFoldDB" id="A0A1E3I5M3"/>
<organism evidence="2 3">
    <name type="scientific">Cryptococcus amylolentus CBS 6039</name>
    <dbReference type="NCBI Taxonomy" id="1295533"/>
    <lineage>
        <taxon>Eukaryota</taxon>
        <taxon>Fungi</taxon>
        <taxon>Dikarya</taxon>
        <taxon>Basidiomycota</taxon>
        <taxon>Agaricomycotina</taxon>
        <taxon>Tremellomycetes</taxon>
        <taxon>Tremellales</taxon>
        <taxon>Cryptococcaceae</taxon>
        <taxon>Cryptococcus</taxon>
    </lineage>
</organism>
<reference evidence="2 3" key="1">
    <citation type="submission" date="2016-06" db="EMBL/GenBank/DDBJ databases">
        <title>Evolution of pathogenesis and genome organization in the Tremellales.</title>
        <authorList>
            <person name="Cuomo C."/>
            <person name="Litvintseva A."/>
            <person name="Heitman J."/>
            <person name="Chen Y."/>
            <person name="Sun S."/>
            <person name="Springer D."/>
            <person name="Dromer F."/>
            <person name="Young S."/>
            <person name="Zeng Q."/>
            <person name="Chapman S."/>
            <person name="Gujja S."/>
            <person name="Saif S."/>
            <person name="Birren B."/>
        </authorList>
    </citation>
    <scope>NUCLEOTIDE SEQUENCE [LARGE SCALE GENOMIC DNA]</scope>
    <source>
        <strain evidence="2 3">CBS 6039</strain>
    </source>
</reference>
<keyword evidence="3" id="KW-1185">Reference proteome</keyword>
<name>A0A1E3I5M3_9TREE</name>
<feature type="compositionally biased region" description="Polar residues" evidence="1">
    <location>
        <begin position="28"/>
        <end position="46"/>
    </location>
</feature>
<feature type="region of interest" description="Disordered" evidence="1">
    <location>
        <begin position="1"/>
        <end position="63"/>
    </location>
</feature>
<protein>
    <submittedName>
        <fullName evidence="2">Uncharacterized protein</fullName>
    </submittedName>
</protein>
<dbReference type="GeneID" id="30152640"/>
<proteinExistence type="predicted"/>
<evidence type="ECO:0000313" key="3">
    <source>
        <dbReference type="Proteomes" id="UP000094065"/>
    </source>
</evidence>
<dbReference type="Proteomes" id="UP000094065">
    <property type="component" value="Unassembled WGS sequence"/>
</dbReference>
<sequence length="265" mass="30018">MDVKEGKLGDKTKDMEHGKGRDEPQNYEVPSSSLGLTTSHDSTVDSTPRPRVHLHNTLLPETPPTSQTKDIIFMVAEMQQQFLDALASQKNDNPDRLHHPHKLVCPTITRFTSDPFVIVRHLYALEDYIDNASLTMGSSTLFDAWVVRQCNLSIAGVGDWRTWSQEKGRYTSNFSAWSRLWKAKVLDRDWVDQVRNSAASRRMAGVTPLQFDAFASSPRDHQNILRDSNDPLDDKEVKRLLMAGLISPFVTHAVKGAWSRQFSDI</sequence>
<feature type="compositionally biased region" description="Basic and acidic residues" evidence="1">
    <location>
        <begin position="1"/>
        <end position="24"/>
    </location>
</feature>
<evidence type="ECO:0000313" key="2">
    <source>
        <dbReference type="EMBL" id="ODN83126.1"/>
    </source>
</evidence>